<reference evidence="3" key="1">
    <citation type="submission" date="2015-08" db="UniProtKB">
        <authorList>
            <consortium name="WormBaseParasite"/>
        </authorList>
    </citation>
    <scope>IDENTIFICATION</scope>
</reference>
<dbReference type="AlphaFoldDB" id="A0A0K0ERX7"/>
<dbReference type="WBParaSite" id="TCONS_00003162.p1">
    <property type="protein sequence ID" value="TCONS_00003162.p1"/>
    <property type="gene ID" value="XLOC_002912"/>
</dbReference>
<evidence type="ECO:0000313" key="4">
    <source>
        <dbReference type="WBParaSite" id="TCONS_00003162.p1"/>
    </source>
</evidence>
<proteinExistence type="predicted"/>
<protein>
    <submittedName>
        <fullName evidence="4">MMS19 nucleotide excision repair protein</fullName>
    </submittedName>
    <submittedName>
        <fullName evidence="3">SpoU_methylase domain-containing protein</fullName>
    </submittedName>
</protein>
<organism evidence="3">
    <name type="scientific">Strongyloides stercoralis</name>
    <name type="common">Threadworm</name>
    <dbReference type="NCBI Taxonomy" id="6248"/>
    <lineage>
        <taxon>Eukaryota</taxon>
        <taxon>Metazoa</taxon>
        <taxon>Ecdysozoa</taxon>
        <taxon>Nematoda</taxon>
        <taxon>Chromadorea</taxon>
        <taxon>Rhabditida</taxon>
        <taxon>Tylenchina</taxon>
        <taxon>Panagrolaimomorpha</taxon>
        <taxon>Strongyloidoidea</taxon>
        <taxon>Strongyloididae</taxon>
        <taxon>Strongyloides</taxon>
    </lineage>
</organism>
<dbReference type="WBParaSite" id="SSTP_0001220700.1">
    <property type="protein sequence ID" value="SSTP_0001220700.1"/>
    <property type="gene ID" value="SSTP_0001220700"/>
</dbReference>
<evidence type="ECO:0000259" key="1">
    <source>
        <dbReference type="Pfam" id="PF24293"/>
    </source>
</evidence>
<dbReference type="InterPro" id="IPR056581">
    <property type="entry name" value="TPR_Edg1"/>
</dbReference>
<dbReference type="Proteomes" id="UP000035681">
    <property type="component" value="Unplaced"/>
</dbReference>
<dbReference type="Pfam" id="PF24293">
    <property type="entry name" value="TPR_Edg1"/>
    <property type="match status" value="1"/>
</dbReference>
<sequence length="659" mass="76242">MSQELVDSLISKFENKSVGLEDFQLFLIRSTESNINFCSEHFIRLVRQIHNIQDDQSLEEKVLFIKLLEFVFNCLQDPSDKDICMNIFIEEMKIATKSKNIPYSLASFYPNYQSKVSVCLNQLCASDPDSNDIFDMVLLKKIGYELQFLALISPRKVVSSLILKMYNNYDVSKQCVILFSFIKQVINSEWSENGEEDNDNDEDEDRNIKYPLIVLQLKRFLVKSFQSKLSPSLFSKDGYINTVNIFSKLSSYYYTGNIEDERQLPLVDVNLICNAVLIPMAFEETTVQLAFAILEQLIDLSNLNLLKFDWQILTPEHEDEDKFKIEGIIALAIHHLPFFAKKENSEGLFLIFSTLHKLAEKLQADKFVFSKPIINHQMVKLKSLDWIYAYVVMRIFKNLWNIKKLIIPKYFQTFLEEDSLLKFQFIHIPESQDSLTCFMESILEMALLSEFCVKDFLGTNTFKNIFDSNLLRTSLSRALFFPYENHIIPASTYFKSTFSILMRHFNITPLSSTVTYFIDPTDDDTVLICYNRSTVKQLITSIYFNACQLPKLFPDNYKDIDDSVKNAIRTAYLSMVTKNATYIKKRIADEYAGKSVFKSSVAKCFTILSSEINLYVCQIHSLLQLGVPENDILFKSVTKKVVDLNDLIISIKANNSFLS</sequence>
<keyword evidence="2" id="KW-1185">Reference proteome</keyword>
<accession>A0A0K0ERX7</accession>
<name>A0A0K0ERX7_STRER</name>
<evidence type="ECO:0000313" key="2">
    <source>
        <dbReference type="Proteomes" id="UP000035681"/>
    </source>
</evidence>
<feature type="domain" description="Edg1 TPR repeats region" evidence="1">
    <location>
        <begin position="6"/>
        <end position="402"/>
    </location>
</feature>
<evidence type="ECO:0000313" key="3">
    <source>
        <dbReference type="WBParaSite" id="SSTP_0001220700.1"/>
    </source>
</evidence>